<dbReference type="AlphaFoldDB" id="A0A927D149"/>
<organism evidence="1 2">
    <name type="scientific">Peribacillus faecalis</name>
    <dbReference type="NCBI Taxonomy" id="2772559"/>
    <lineage>
        <taxon>Bacteria</taxon>
        <taxon>Bacillati</taxon>
        <taxon>Bacillota</taxon>
        <taxon>Bacilli</taxon>
        <taxon>Bacillales</taxon>
        <taxon>Bacillaceae</taxon>
        <taxon>Peribacillus</taxon>
    </lineage>
</organism>
<name>A0A927D149_9BACI</name>
<comment type="caution">
    <text evidence="1">The sequence shown here is derived from an EMBL/GenBank/DDBJ whole genome shotgun (WGS) entry which is preliminary data.</text>
</comment>
<keyword evidence="2" id="KW-1185">Reference proteome</keyword>
<protein>
    <submittedName>
        <fullName evidence="1">YjzC family protein</fullName>
    </submittedName>
</protein>
<dbReference type="EMBL" id="JACXSI010000066">
    <property type="protein sequence ID" value="MBD3110322.1"/>
    <property type="molecule type" value="Genomic_DNA"/>
</dbReference>
<evidence type="ECO:0000313" key="2">
    <source>
        <dbReference type="Proteomes" id="UP000602076"/>
    </source>
</evidence>
<sequence>MGQSRHFKSGQKAPNNGYYIEIGETGSNVVNPKMIHLKAGERFPESSNHNRIWTYQRKP</sequence>
<dbReference type="RefSeq" id="WP_190999853.1">
    <property type="nucleotide sequence ID" value="NZ_JACXSI010000066.1"/>
</dbReference>
<accession>A0A927D149</accession>
<dbReference type="Proteomes" id="UP000602076">
    <property type="component" value="Unassembled WGS sequence"/>
</dbReference>
<evidence type="ECO:0000313" key="1">
    <source>
        <dbReference type="EMBL" id="MBD3110322.1"/>
    </source>
</evidence>
<gene>
    <name evidence="1" type="ORF">IEO70_18510</name>
</gene>
<dbReference type="InterPro" id="IPR025549">
    <property type="entry name" value="YjzC"/>
</dbReference>
<reference evidence="1" key="1">
    <citation type="submission" date="2020-09" db="EMBL/GenBank/DDBJ databases">
        <title>Bacillus faecalis sp. nov., a moderately halophilic bacterium isolated from cow faeces.</title>
        <authorList>
            <person name="Jiang L."/>
            <person name="Lee J."/>
        </authorList>
    </citation>
    <scope>NUCLEOTIDE SEQUENCE</scope>
    <source>
        <strain evidence="1">AGMB 02131</strain>
    </source>
</reference>
<dbReference type="Pfam" id="PF14168">
    <property type="entry name" value="YjzC"/>
    <property type="match status" value="1"/>
</dbReference>
<proteinExistence type="predicted"/>